<keyword evidence="8" id="KW-0808">Transferase</keyword>
<dbReference type="Proteomes" id="UP000219215">
    <property type="component" value="Chromosome DPRO"/>
</dbReference>
<dbReference type="Pfam" id="PF00072">
    <property type="entry name" value="Response_reg"/>
    <property type="match status" value="2"/>
</dbReference>
<keyword evidence="9" id="KW-1185">Reference proteome</keyword>
<dbReference type="SUPFAM" id="SSF55874">
    <property type="entry name" value="ATPase domain of HSP90 chaperone/DNA topoisomerase II/histidine kinase"/>
    <property type="match status" value="1"/>
</dbReference>
<evidence type="ECO:0000256" key="1">
    <source>
        <dbReference type="ARBA" id="ARBA00000085"/>
    </source>
</evidence>
<protein>
    <recommendedName>
        <fullName evidence="2">histidine kinase</fullName>
        <ecNumber evidence="2">2.7.13.3</ecNumber>
    </recommendedName>
</protein>
<dbReference type="SUPFAM" id="SSF52172">
    <property type="entry name" value="CheY-like"/>
    <property type="match status" value="2"/>
</dbReference>
<dbReference type="InterPro" id="IPR004358">
    <property type="entry name" value="Sig_transdc_His_kin-like_C"/>
</dbReference>
<dbReference type="SMART" id="SM00387">
    <property type="entry name" value="HATPase_c"/>
    <property type="match status" value="1"/>
</dbReference>
<evidence type="ECO:0000259" key="6">
    <source>
        <dbReference type="PROSITE" id="PS50109"/>
    </source>
</evidence>
<dbReference type="PANTHER" id="PTHR45339:SF1">
    <property type="entry name" value="HYBRID SIGNAL TRANSDUCTION HISTIDINE KINASE J"/>
    <property type="match status" value="1"/>
</dbReference>
<feature type="domain" description="Response regulatory" evidence="7">
    <location>
        <begin position="4"/>
        <end position="119"/>
    </location>
</feature>
<dbReference type="PANTHER" id="PTHR45339">
    <property type="entry name" value="HYBRID SIGNAL TRANSDUCTION HISTIDINE KINASE J"/>
    <property type="match status" value="1"/>
</dbReference>
<dbReference type="PRINTS" id="PR00344">
    <property type="entry name" value="BCTRLSENSOR"/>
</dbReference>
<dbReference type="Gene3D" id="3.40.50.2300">
    <property type="match status" value="2"/>
</dbReference>
<sequence>MHEKILVVEDNPVSRMDIRAALGRAGYEVAQMVSTGKEAVEIAGSLRPDLVIMDIQLEGEMDGPEAAAEITRRFDIPIVFLTVYADAEMLRWTRVSGPCGYLLKPVDHIELQSAIEIALYKHKLEVELRDAKQVAEAATRAKTSFLATVSHELRTPMNGVLGMAELLLLSELEAPYRENVQLIKESALSLLSVLNQLIDYSRLESSYMKLSEVDFRLEDIVTGILSQYRRTAESKGVDLKYGISDDIPEWVLGDSSKIRQVLGNLLSNAVKFTGKGHVSVDISLAKRMLADDRILPEKYFVKIVIEDTGIGIPVEKMDQMFESFTQATDHLLHTTGSLGLGLAVVSRLVAVLKATINCTSVEGEGSVFTVVVPLKESSFVQETPMAAIKADKRPLHGIRVLVAEDDLVSQRYIMRLLEKMGCTVALADDGGAAVTMLQEDSYDIVLMDIEMPVMNGIEATRTVRNPMSRCRNSNVPIIALTAHAMWGDEQRCMHAGMDGYITKPVDIDTVASIIRVTLNL</sequence>
<keyword evidence="4" id="KW-0902">Two-component regulatory system</keyword>
<feature type="modified residue" description="4-aspartylphosphate" evidence="5">
    <location>
        <position position="54"/>
    </location>
</feature>
<dbReference type="InterPro" id="IPR003661">
    <property type="entry name" value="HisK_dim/P_dom"/>
</dbReference>
<dbReference type="RefSeq" id="WP_097010280.1">
    <property type="nucleotide sequence ID" value="NZ_LT907975.1"/>
</dbReference>
<dbReference type="InterPro" id="IPR003594">
    <property type="entry name" value="HATPase_dom"/>
</dbReference>
<dbReference type="FunFam" id="3.30.565.10:FF:000010">
    <property type="entry name" value="Sensor histidine kinase RcsC"/>
    <property type="match status" value="1"/>
</dbReference>
<dbReference type="InterPro" id="IPR005467">
    <property type="entry name" value="His_kinase_dom"/>
</dbReference>
<dbReference type="PROSITE" id="PS50109">
    <property type="entry name" value="HIS_KIN"/>
    <property type="match status" value="1"/>
</dbReference>
<dbReference type="InterPro" id="IPR011006">
    <property type="entry name" value="CheY-like_superfamily"/>
</dbReference>
<evidence type="ECO:0000313" key="8">
    <source>
        <dbReference type="EMBL" id="SOB56943.1"/>
    </source>
</evidence>
<dbReference type="CDD" id="cd16922">
    <property type="entry name" value="HATPase_EvgS-ArcB-TorS-like"/>
    <property type="match status" value="1"/>
</dbReference>
<dbReference type="PROSITE" id="PS50110">
    <property type="entry name" value="RESPONSE_REGULATORY"/>
    <property type="match status" value="2"/>
</dbReference>
<name>A0A2C8F2L2_9BACT</name>
<evidence type="ECO:0000256" key="4">
    <source>
        <dbReference type="ARBA" id="ARBA00023012"/>
    </source>
</evidence>
<dbReference type="CDD" id="cd17534">
    <property type="entry name" value="REC_DC-like"/>
    <property type="match status" value="1"/>
</dbReference>
<dbReference type="InterPro" id="IPR001789">
    <property type="entry name" value="Sig_transdc_resp-reg_receiver"/>
</dbReference>
<keyword evidence="3 5" id="KW-0597">Phosphoprotein</keyword>
<dbReference type="Gene3D" id="1.10.287.130">
    <property type="match status" value="1"/>
</dbReference>
<organism evidence="8 9">
    <name type="scientific">Pseudodesulfovibrio profundus</name>
    <dbReference type="NCBI Taxonomy" id="57320"/>
    <lineage>
        <taxon>Bacteria</taxon>
        <taxon>Pseudomonadati</taxon>
        <taxon>Thermodesulfobacteriota</taxon>
        <taxon>Desulfovibrionia</taxon>
        <taxon>Desulfovibrionales</taxon>
        <taxon>Desulfovibrionaceae</taxon>
    </lineage>
</organism>
<gene>
    <name evidence="8" type="ORF">DPRO_0066</name>
</gene>
<dbReference type="CDD" id="cd17546">
    <property type="entry name" value="REC_hyHK_CKI1_RcsC-like"/>
    <property type="match status" value="1"/>
</dbReference>
<dbReference type="AlphaFoldDB" id="A0A2C8F2L2"/>
<evidence type="ECO:0000256" key="2">
    <source>
        <dbReference type="ARBA" id="ARBA00012438"/>
    </source>
</evidence>
<feature type="domain" description="Histidine kinase" evidence="6">
    <location>
        <begin position="148"/>
        <end position="376"/>
    </location>
</feature>
<dbReference type="SUPFAM" id="SSF47384">
    <property type="entry name" value="Homodimeric domain of signal transducing histidine kinase"/>
    <property type="match status" value="1"/>
</dbReference>
<feature type="domain" description="Response regulatory" evidence="7">
    <location>
        <begin position="399"/>
        <end position="518"/>
    </location>
</feature>
<reference evidence="9" key="1">
    <citation type="submission" date="2017-09" db="EMBL/GenBank/DDBJ databases">
        <authorList>
            <person name="Regsiter A."/>
            <person name="William W."/>
        </authorList>
    </citation>
    <scope>NUCLEOTIDE SEQUENCE [LARGE SCALE GENOMIC DNA]</scope>
    <source>
        <strain evidence="9">500-1</strain>
    </source>
</reference>
<dbReference type="GO" id="GO:0000155">
    <property type="term" value="F:phosphorelay sensor kinase activity"/>
    <property type="evidence" value="ECO:0007669"/>
    <property type="project" value="InterPro"/>
</dbReference>
<dbReference type="SMART" id="SM00388">
    <property type="entry name" value="HisKA"/>
    <property type="match status" value="1"/>
</dbReference>
<dbReference type="Pfam" id="PF02518">
    <property type="entry name" value="HATPase_c"/>
    <property type="match status" value="1"/>
</dbReference>
<accession>A0A2C8F2L2</accession>
<dbReference type="KEGG" id="pprf:DPRO_0066"/>
<dbReference type="InterPro" id="IPR036097">
    <property type="entry name" value="HisK_dim/P_sf"/>
</dbReference>
<dbReference type="SMART" id="SM00448">
    <property type="entry name" value="REC"/>
    <property type="match status" value="2"/>
</dbReference>
<feature type="modified residue" description="4-aspartylphosphate" evidence="5">
    <location>
        <position position="448"/>
    </location>
</feature>
<evidence type="ECO:0000256" key="3">
    <source>
        <dbReference type="ARBA" id="ARBA00022553"/>
    </source>
</evidence>
<dbReference type="Gene3D" id="3.30.565.10">
    <property type="entry name" value="Histidine kinase-like ATPase, C-terminal domain"/>
    <property type="match status" value="1"/>
</dbReference>
<dbReference type="InterPro" id="IPR036890">
    <property type="entry name" value="HATPase_C_sf"/>
</dbReference>
<evidence type="ECO:0000313" key="9">
    <source>
        <dbReference type="Proteomes" id="UP000219215"/>
    </source>
</evidence>
<dbReference type="Pfam" id="PF00512">
    <property type="entry name" value="HisKA"/>
    <property type="match status" value="1"/>
</dbReference>
<evidence type="ECO:0000256" key="5">
    <source>
        <dbReference type="PROSITE-ProRule" id="PRU00169"/>
    </source>
</evidence>
<dbReference type="EMBL" id="LT907975">
    <property type="protein sequence ID" value="SOB56943.1"/>
    <property type="molecule type" value="Genomic_DNA"/>
</dbReference>
<evidence type="ECO:0000259" key="7">
    <source>
        <dbReference type="PROSITE" id="PS50110"/>
    </source>
</evidence>
<proteinExistence type="predicted"/>
<comment type="catalytic activity">
    <reaction evidence="1">
        <text>ATP + protein L-histidine = ADP + protein N-phospho-L-histidine.</text>
        <dbReference type="EC" id="2.7.13.3"/>
    </reaction>
</comment>
<dbReference type="CDD" id="cd00082">
    <property type="entry name" value="HisKA"/>
    <property type="match status" value="1"/>
</dbReference>
<dbReference type="EC" id="2.7.13.3" evidence="2"/>
<keyword evidence="8" id="KW-0418">Kinase</keyword>
<dbReference type="OrthoDB" id="5291616at2"/>